<evidence type="ECO:0000256" key="1">
    <source>
        <dbReference type="ARBA" id="ARBA00022801"/>
    </source>
</evidence>
<dbReference type="RefSeq" id="WP_141385682.1">
    <property type="nucleotide sequence ID" value="NZ_BJNQ01000001.1"/>
</dbReference>
<dbReference type="Pfam" id="PF00857">
    <property type="entry name" value="Isochorismatase"/>
    <property type="match status" value="1"/>
</dbReference>
<protein>
    <recommendedName>
        <fullName evidence="2">Isochorismatase-like domain-containing protein</fullName>
    </recommendedName>
</protein>
<dbReference type="PIRSF" id="PIRSF001111">
    <property type="entry name" value="Isochorismatase"/>
    <property type="match status" value="1"/>
</dbReference>
<evidence type="ECO:0000313" key="4">
    <source>
        <dbReference type="Proteomes" id="UP000317410"/>
    </source>
</evidence>
<dbReference type="PRINTS" id="PR01398">
    <property type="entry name" value="ISCHRISMTASE"/>
</dbReference>
<name>A0A4Y4B0N4_MICMQ</name>
<feature type="domain" description="Isochorismatase-like" evidence="2">
    <location>
        <begin position="31"/>
        <end position="203"/>
    </location>
</feature>
<gene>
    <name evidence="3" type="ORF">MLI01_02600</name>
</gene>
<dbReference type="InterPro" id="IPR036380">
    <property type="entry name" value="Isochorismatase-like_sf"/>
</dbReference>
<sequence length="218" mass="23575">MGLPRIATYDVPGAHEHPTGRVDWTVDPNRSAILVHDMQQYFVDAFAEADGPVGLAIGHISRLLDAARAAGVPVIYTAQPAAQAPDDRGLLSEFWGPGLQDQESAAIVAELRPAPGDTILTKWRYNAFIRTPLRETLAAQHRDQLVIVGVYAHIGCLLTAADAFMNDIRPFLVADAVADFSREDHLFALDYAAKRCARVLDTDTVLAAFSSDAPGASR</sequence>
<dbReference type="Proteomes" id="UP000317410">
    <property type="component" value="Unassembled WGS sequence"/>
</dbReference>
<comment type="caution">
    <text evidence="3">The sequence shown here is derived from an EMBL/GenBank/DDBJ whole genome shotgun (WGS) entry which is preliminary data.</text>
</comment>
<accession>A0A4Y4B0N4</accession>
<dbReference type="InterPro" id="IPR050272">
    <property type="entry name" value="Isochorismatase-like_hydrls"/>
</dbReference>
<organism evidence="3 4">
    <name type="scientific">Microbacterium maritypicum</name>
    <name type="common">Microbacterium liquefaciens</name>
    <dbReference type="NCBI Taxonomy" id="33918"/>
    <lineage>
        <taxon>Bacteria</taxon>
        <taxon>Bacillati</taxon>
        <taxon>Actinomycetota</taxon>
        <taxon>Actinomycetes</taxon>
        <taxon>Micrococcales</taxon>
        <taxon>Microbacteriaceae</taxon>
        <taxon>Microbacterium</taxon>
    </lineage>
</organism>
<dbReference type="PANTHER" id="PTHR43540">
    <property type="entry name" value="PEROXYUREIDOACRYLATE/UREIDOACRYLATE AMIDOHYDROLASE-RELATED"/>
    <property type="match status" value="1"/>
</dbReference>
<dbReference type="EMBL" id="BJNQ01000001">
    <property type="protein sequence ID" value="GEC74115.1"/>
    <property type="molecule type" value="Genomic_DNA"/>
</dbReference>
<dbReference type="AlphaFoldDB" id="A0A4Y4B0N4"/>
<reference evidence="3 4" key="1">
    <citation type="submission" date="2019-06" db="EMBL/GenBank/DDBJ databases">
        <title>Whole genome shotgun sequence of Microbacterium liquefaciens NBRC 15037.</title>
        <authorList>
            <person name="Hosoyama A."/>
            <person name="Uohara A."/>
            <person name="Ohji S."/>
            <person name="Ichikawa N."/>
        </authorList>
    </citation>
    <scope>NUCLEOTIDE SEQUENCE [LARGE SCALE GENOMIC DNA]</scope>
    <source>
        <strain evidence="3 4">NBRC 15037</strain>
    </source>
</reference>
<proteinExistence type="predicted"/>
<dbReference type="PANTHER" id="PTHR43540:SF3">
    <property type="entry name" value="ENTEROBACTIN SYNTHASE COMPONENT B"/>
    <property type="match status" value="1"/>
</dbReference>
<dbReference type="InterPro" id="IPR016291">
    <property type="entry name" value="Isochorismatase"/>
</dbReference>
<evidence type="ECO:0000313" key="3">
    <source>
        <dbReference type="EMBL" id="GEC74115.1"/>
    </source>
</evidence>
<keyword evidence="1" id="KW-0378">Hydrolase</keyword>
<dbReference type="SUPFAM" id="SSF52499">
    <property type="entry name" value="Isochorismatase-like hydrolases"/>
    <property type="match status" value="1"/>
</dbReference>
<dbReference type="Gene3D" id="3.40.50.850">
    <property type="entry name" value="Isochorismatase-like"/>
    <property type="match status" value="1"/>
</dbReference>
<dbReference type="GO" id="GO:0008908">
    <property type="term" value="F:isochorismatase activity"/>
    <property type="evidence" value="ECO:0007669"/>
    <property type="project" value="InterPro"/>
</dbReference>
<evidence type="ECO:0000259" key="2">
    <source>
        <dbReference type="Pfam" id="PF00857"/>
    </source>
</evidence>
<dbReference type="InterPro" id="IPR000868">
    <property type="entry name" value="Isochorismatase-like_dom"/>
</dbReference>